<accession>A0A4Q0XJE2</accession>
<dbReference type="PROSITE" id="PS51186">
    <property type="entry name" value="GNAT"/>
    <property type="match status" value="1"/>
</dbReference>
<dbReference type="EMBL" id="SDDZ01000002">
    <property type="protein sequence ID" value="RXJ51263.1"/>
    <property type="molecule type" value="Genomic_DNA"/>
</dbReference>
<proteinExistence type="predicted"/>
<dbReference type="Pfam" id="PF00583">
    <property type="entry name" value="Acetyltransf_1"/>
    <property type="match status" value="1"/>
</dbReference>
<dbReference type="Proteomes" id="UP000289792">
    <property type="component" value="Unassembled WGS sequence"/>
</dbReference>
<dbReference type="RefSeq" id="WP_129016261.1">
    <property type="nucleotide sequence ID" value="NZ_SDDZ01000002.1"/>
</dbReference>
<comment type="caution">
    <text evidence="2">The sequence shown here is derived from an EMBL/GenBank/DDBJ whole genome shotgun (WGS) entry which is preliminary data.</text>
</comment>
<evidence type="ECO:0000313" key="2">
    <source>
        <dbReference type="EMBL" id="RXJ51263.1"/>
    </source>
</evidence>
<keyword evidence="3" id="KW-1185">Reference proteome</keyword>
<sequence>METFTFRELKTDPQQFFQILPKDWQDEIVPFWDTYKTDSKIYIIEDGPNIVGGGIVFYKSPPHFEYFETDAEIWFKNGYLYLGFIWISEQHRNKSLGSFWLSQLKLKDPQQLYFLLTEEEHLHHFYLKNGFVCQRSLQNEDHMEWLYHTQHA</sequence>
<evidence type="ECO:0000259" key="1">
    <source>
        <dbReference type="PROSITE" id="PS51186"/>
    </source>
</evidence>
<keyword evidence="2" id="KW-0808">Transferase</keyword>
<gene>
    <name evidence="2" type="ORF">ESZ48_05160</name>
</gene>
<dbReference type="InterPro" id="IPR016181">
    <property type="entry name" value="Acyl_CoA_acyltransferase"/>
</dbReference>
<dbReference type="GO" id="GO:0016747">
    <property type="term" value="F:acyltransferase activity, transferring groups other than amino-acyl groups"/>
    <property type="evidence" value="ECO:0007669"/>
    <property type="project" value="InterPro"/>
</dbReference>
<dbReference type="SUPFAM" id="SSF55729">
    <property type="entry name" value="Acyl-CoA N-acyltransferases (Nat)"/>
    <property type="match status" value="1"/>
</dbReference>
<dbReference type="InterPro" id="IPR000182">
    <property type="entry name" value="GNAT_dom"/>
</dbReference>
<evidence type="ECO:0000313" key="3">
    <source>
        <dbReference type="Proteomes" id="UP000289792"/>
    </source>
</evidence>
<name>A0A4Q0XJE2_9FLAO</name>
<dbReference type="Gene3D" id="3.40.630.30">
    <property type="match status" value="1"/>
</dbReference>
<dbReference type="OrthoDB" id="1435172at2"/>
<feature type="domain" description="N-acetyltransferase" evidence="1">
    <location>
        <begin position="4"/>
        <end position="152"/>
    </location>
</feature>
<dbReference type="AlphaFoldDB" id="A0A4Q0XJE2"/>
<protein>
    <submittedName>
        <fullName evidence="2">N-acetyltransferase</fullName>
    </submittedName>
</protein>
<reference evidence="2 3" key="1">
    <citation type="submission" date="2019-01" db="EMBL/GenBank/DDBJ databases">
        <title>Genome sequence of the Antarctic species Gelidibacter gilvus ACAM 158(T).</title>
        <authorList>
            <person name="Bowman J.P."/>
        </authorList>
    </citation>
    <scope>NUCLEOTIDE SEQUENCE [LARGE SCALE GENOMIC DNA]</scope>
    <source>
        <strain evidence="2 3">IC158</strain>
    </source>
</reference>
<organism evidence="2 3">
    <name type="scientific">Gelidibacter gilvus</name>
    <dbReference type="NCBI Taxonomy" id="59602"/>
    <lineage>
        <taxon>Bacteria</taxon>
        <taxon>Pseudomonadati</taxon>
        <taxon>Bacteroidota</taxon>
        <taxon>Flavobacteriia</taxon>
        <taxon>Flavobacteriales</taxon>
        <taxon>Flavobacteriaceae</taxon>
        <taxon>Gelidibacter</taxon>
    </lineage>
</organism>